<evidence type="ECO:0000313" key="4">
    <source>
        <dbReference type="Proteomes" id="UP000221165"/>
    </source>
</evidence>
<accession>A0A2C6JB45</accession>
<keyword evidence="1" id="KW-0732">Signal</keyword>
<feature type="domain" description="SRS" evidence="2">
    <location>
        <begin position="189"/>
        <end position="288"/>
    </location>
</feature>
<organism evidence="3 4">
    <name type="scientific">Cystoisospora suis</name>
    <dbReference type="NCBI Taxonomy" id="483139"/>
    <lineage>
        <taxon>Eukaryota</taxon>
        <taxon>Sar</taxon>
        <taxon>Alveolata</taxon>
        <taxon>Apicomplexa</taxon>
        <taxon>Conoidasida</taxon>
        <taxon>Coccidia</taxon>
        <taxon>Eucoccidiorida</taxon>
        <taxon>Eimeriorina</taxon>
        <taxon>Sarcocystidae</taxon>
        <taxon>Cystoisospora</taxon>
    </lineage>
</organism>
<comment type="caution">
    <text evidence="3">The sequence shown here is derived from an EMBL/GenBank/DDBJ whole genome shotgun (WGS) entry which is preliminary data.</text>
</comment>
<dbReference type="VEuPathDB" id="ToxoDB:CSUI_010479"/>
<dbReference type="OrthoDB" id="330104at2759"/>
<name>A0A2C6JB45_9APIC</name>
<dbReference type="GO" id="GO:0016020">
    <property type="term" value="C:membrane"/>
    <property type="evidence" value="ECO:0007669"/>
    <property type="project" value="InterPro"/>
</dbReference>
<feature type="signal peptide" evidence="1">
    <location>
        <begin position="1"/>
        <end position="24"/>
    </location>
</feature>
<dbReference type="Proteomes" id="UP000221165">
    <property type="component" value="Unassembled WGS sequence"/>
</dbReference>
<sequence>MKLFFVCLSSAVAALAIKTSAVSAAGGDVAALFDRSTNLNEEGNNQLQASPRRLSTKNAVTCDTKSTAEVPDKTATFNEKTLQASFTCGSSYTQGLIPACTATTAKCCIDAKAGNDDANIVTVLGVQGQVKKGTEDPNTYTVTLEKIPDGKRGQKIYYKCKNSGDVAQDFCLVTLALPEIGTSDCAIDRVLNISLGKTASSAKFKCTDGEMTLTPFGVNNGKCSEAEKQTSAVTLTEVDKATKEYQLTVGQLPSQTEQLCYTCTYTDVPSLQDNNQKTKRTCSVIVNVEAAASSTSTVATTSSARSIVTASGALNILVAMFVSLGGFN</sequence>
<reference evidence="3 4" key="1">
    <citation type="journal article" date="2017" name="Int. J. Parasitol.">
        <title>The genome of the protozoan parasite Cystoisospora suis and a reverse vaccinology approach to identify vaccine candidates.</title>
        <authorList>
            <person name="Palmieri N."/>
            <person name="Shrestha A."/>
            <person name="Ruttkowski B."/>
            <person name="Beck T."/>
            <person name="Vogl C."/>
            <person name="Tomley F."/>
            <person name="Blake D.P."/>
            <person name="Joachim A."/>
        </authorList>
    </citation>
    <scope>NUCLEOTIDE SEQUENCE [LARGE SCALE GENOMIC DNA]</scope>
    <source>
        <strain evidence="3 4">Wien I</strain>
    </source>
</reference>
<dbReference type="Gene3D" id="2.60.40.1320">
    <property type="entry name" value="SRS domain"/>
    <property type="match status" value="2"/>
</dbReference>
<evidence type="ECO:0000259" key="2">
    <source>
        <dbReference type="Pfam" id="PF04092"/>
    </source>
</evidence>
<feature type="domain" description="SRS" evidence="2">
    <location>
        <begin position="58"/>
        <end position="174"/>
    </location>
</feature>
<evidence type="ECO:0000256" key="1">
    <source>
        <dbReference type="SAM" id="SignalP"/>
    </source>
</evidence>
<gene>
    <name evidence="3" type="ORF">CSUI_010479</name>
</gene>
<dbReference type="GeneID" id="94433793"/>
<dbReference type="InterPro" id="IPR036755">
    <property type="entry name" value="SRS_dom_sf"/>
</dbReference>
<protein>
    <submittedName>
        <fullName evidence="3">Sag-related sequence srs53f</fullName>
    </submittedName>
</protein>
<keyword evidence="4" id="KW-1185">Reference proteome</keyword>
<evidence type="ECO:0000313" key="3">
    <source>
        <dbReference type="EMBL" id="PHJ15711.1"/>
    </source>
</evidence>
<dbReference type="EMBL" id="MIGC01007545">
    <property type="protein sequence ID" value="PHJ15711.1"/>
    <property type="molecule type" value="Genomic_DNA"/>
</dbReference>
<proteinExistence type="predicted"/>
<dbReference type="RefSeq" id="XP_067917443.1">
    <property type="nucleotide sequence ID" value="XM_068070582.1"/>
</dbReference>
<feature type="chain" id="PRO_5012474238" evidence="1">
    <location>
        <begin position="25"/>
        <end position="328"/>
    </location>
</feature>
<dbReference type="InterPro" id="IPR007226">
    <property type="entry name" value="SRS_dom"/>
</dbReference>
<dbReference type="Pfam" id="PF04092">
    <property type="entry name" value="SAG"/>
    <property type="match status" value="2"/>
</dbReference>
<dbReference type="SUPFAM" id="SSF74877">
    <property type="entry name" value="Major surface antigen p30, SAG1"/>
    <property type="match status" value="1"/>
</dbReference>
<dbReference type="AlphaFoldDB" id="A0A2C6JB45"/>